<dbReference type="InterPro" id="IPR027974">
    <property type="entry name" value="DUF4470"/>
</dbReference>
<dbReference type="RefSeq" id="XP_001831653.1">
    <property type="nucleotide sequence ID" value="XM_001831601.2"/>
</dbReference>
<dbReference type="VEuPathDB" id="FungiDB:CC1G_05724"/>
<evidence type="ECO:0000259" key="1">
    <source>
        <dbReference type="Pfam" id="PF14737"/>
    </source>
</evidence>
<name>A8N9Z7_COPC7</name>
<dbReference type="EMBL" id="AACS02000007">
    <property type="protein sequence ID" value="EAU90186.1"/>
    <property type="molecule type" value="Genomic_DNA"/>
</dbReference>
<protein>
    <recommendedName>
        <fullName evidence="1">DUF4470 domain-containing protein</fullName>
    </recommendedName>
</protein>
<evidence type="ECO:0000313" key="2">
    <source>
        <dbReference type="EMBL" id="EAU90186.1"/>
    </source>
</evidence>
<proteinExistence type="predicted"/>
<dbReference type="OrthoDB" id="5282002at2759"/>
<evidence type="ECO:0000313" key="3">
    <source>
        <dbReference type="Proteomes" id="UP000001861"/>
    </source>
</evidence>
<feature type="domain" description="DUF4470" evidence="1">
    <location>
        <begin position="70"/>
        <end position="168"/>
    </location>
</feature>
<dbReference type="Pfam" id="PF14737">
    <property type="entry name" value="DUF4470"/>
    <property type="match status" value="1"/>
</dbReference>
<dbReference type="OMA" id="HYQGKCD"/>
<keyword evidence="3" id="KW-1185">Reference proteome</keyword>
<accession>A8N9Z7</accession>
<dbReference type="KEGG" id="cci:CC1G_05724"/>
<dbReference type="Proteomes" id="UP000001861">
    <property type="component" value="Unassembled WGS sequence"/>
</dbReference>
<reference evidence="2 3" key="1">
    <citation type="journal article" date="2010" name="Proc. Natl. Acad. Sci. U.S.A.">
        <title>Insights into evolution of multicellular fungi from the assembled chromosomes of the mushroom Coprinopsis cinerea (Coprinus cinereus).</title>
        <authorList>
            <person name="Stajich J.E."/>
            <person name="Wilke S.K."/>
            <person name="Ahren D."/>
            <person name="Au C.H."/>
            <person name="Birren B.W."/>
            <person name="Borodovsky M."/>
            <person name="Burns C."/>
            <person name="Canback B."/>
            <person name="Casselton L.A."/>
            <person name="Cheng C.K."/>
            <person name="Deng J."/>
            <person name="Dietrich F.S."/>
            <person name="Fargo D.C."/>
            <person name="Farman M.L."/>
            <person name="Gathman A.C."/>
            <person name="Goldberg J."/>
            <person name="Guigo R."/>
            <person name="Hoegger P.J."/>
            <person name="Hooker J.B."/>
            <person name="Huggins A."/>
            <person name="James T.Y."/>
            <person name="Kamada T."/>
            <person name="Kilaru S."/>
            <person name="Kodira C."/>
            <person name="Kues U."/>
            <person name="Kupfer D."/>
            <person name="Kwan H.S."/>
            <person name="Lomsadze A."/>
            <person name="Li W."/>
            <person name="Lilly W.W."/>
            <person name="Ma L.J."/>
            <person name="Mackey A.J."/>
            <person name="Manning G."/>
            <person name="Martin F."/>
            <person name="Muraguchi H."/>
            <person name="Natvig D.O."/>
            <person name="Palmerini H."/>
            <person name="Ramesh M.A."/>
            <person name="Rehmeyer C.J."/>
            <person name="Roe B.A."/>
            <person name="Shenoy N."/>
            <person name="Stanke M."/>
            <person name="Ter-Hovhannisyan V."/>
            <person name="Tunlid A."/>
            <person name="Velagapudi R."/>
            <person name="Vision T.J."/>
            <person name="Zeng Q."/>
            <person name="Zolan M.E."/>
            <person name="Pukkila P.J."/>
        </authorList>
    </citation>
    <scope>NUCLEOTIDE SEQUENCE [LARGE SCALE GENOMIC DNA]</scope>
    <source>
        <strain evidence="3">Okayama-7 / 130 / ATCC MYA-4618 / FGSC 9003</strain>
    </source>
</reference>
<dbReference type="eggNOG" id="ENOG502SK1K">
    <property type="taxonomic scope" value="Eukaryota"/>
</dbReference>
<dbReference type="InParanoid" id="A8N9Z7"/>
<dbReference type="GeneID" id="6008127"/>
<comment type="caution">
    <text evidence="2">The sequence shown here is derived from an EMBL/GenBank/DDBJ whole genome shotgun (WGS) entry which is preliminary data.</text>
</comment>
<gene>
    <name evidence="2" type="ORF">CC1G_05724</name>
</gene>
<sequence length="566" mass="63766">MSFGLGSDANGRPVTYVACSNDRAAGMDRGKCTMAAQLVCAQPNWVTDNRRPNFDAASNTYTSKLGFNGLWGRVPGYDILNLPMNEGMAMGMYQNFKLCFSGASDLRNLIRTVNCLPKGYQGRCDILFNDPDAISANRNLLILYILVSAGPSIDEAAELALHLMYSSRLTATSAAYVQRCVHLIYGDSTRQTDMTFQRSFTTRGKGMLYSAQPAMAIKRPLEMFLSRYELPKAMRRMRDVLLDPGRIDDRQKVLANLEPAHRLAHVHFWKTGVLAPFSMDLTPFSLPNRLSFTPQGSWLGRPDDVSPLQGWDISRAQRVGQHYGLDPSGDIFGCLFFHIKYELQEFIHRIKSFHITIHHTSYDSRLLSKGISVGVLPSFTDASFDRIDLGAMPDKLSLSDCLNDWAPLMRKNNAHSCLVMSFTRWSDEHGSSLARVPLSSPETILQILKRRCRNIPSLGPRLKKLLEQGLHSPSMIRLIESLDVFVDSGPAFQEYLQSQDVIGISRALGIRQRRRNRIHSKRLGLSLEASPGQVLPDITRQEYYNLFNLARGDLLTRFVEFEFLLD</sequence>
<organism evidence="2 3">
    <name type="scientific">Coprinopsis cinerea (strain Okayama-7 / 130 / ATCC MYA-4618 / FGSC 9003)</name>
    <name type="common">Inky cap fungus</name>
    <name type="synonym">Hormographiella aspergillata</name>
    <dbReference type="NCBI Taxonomy" id="240176"/>
    <lineage>
        <taxon>Eukaryota</taxon>
        <taxon>Fungi</taxon>
        <taxon>Dikarya</taxon>
        <taxon>Basidiomycota</taxon>
        <taxon>Agaricomycotina</taxon>
        <taxon>Agaricomycetes</taxon>
        <taxon>Agaricomycetidae</taxon>
        <taxon>Agaricales</taxon>
        <taxon>Agaricineae</taxon>
        <taxon>Psathyrellaceae</taxon>
        <taxon>Coprinopsis</taxon>
    </lineage>
</organism>
<dbReference type="AlphaFoldDB" id="A8N9Z7"/>